<reference evidence="10 11" key="1">
    <citation type="submission" date="2021-03" db="EMBL/GenBank/DDBJ databases">
        <title>Genomic Encyclopedia of Type Strains, Phase IV (KMG-IV): sequencing the most valuable type-strain genomes for metagenomic binning, comparative biology and taxonomic classification.</title>
        <authorList>
            <person name="Goeker M."/>
        </authorList>
    </citation>
    <scope>NUCLEOTIDE SEQUENCE [LARGE SCALE GENOMIC DNA]</scope>
    <source>
        <strain evidence="10 11">DSM 28783</strain>
    </source>
</reference>
<dbReference type="PIRSF" id="PIRSF002869">
    <property type="entry name" value="MviN"/>
    <property type="match status" value="1"/>
</dbReference>
<sequence>MKKKTFIKSSIIVMILIVAGKIVALFRDSLIASKFGATYVTDIYNVAIGIVNLLTTISYGLTTTFIPLNTEYIEKGNIKNRNRFVNNVISIASIVTIFITIVLMLFTKQIIYLFGHGFTSKPVVFNTSVEITRIMFIALIFITIQSVVAGVLQSHKEFYEPAAMALVSNLVYVVYLIFLTEKYGIKGFAVATVIGFFAQLIINLPKYRKLGYRYFPTLNFKDESTVRMFKLMTPIVVSTSVVQLNVFVNRSFANNIYFGAVTVLDFSNKINTLAYEVFAIGIAMIVYPTLSEFAVKGDFTKYKKSLGSALTTIIMIMVPASVAIGMLRIPLVTVIFGRGAFTVKDVNLTAGALLFYCPAMIAYGVRDILNKAFYSLKDAKTPMINSLFGIIINIIINIFIVKYMKVSGLTLATTISAVMTTVLMLWDLNKKIKGIDLKNIFVNFIKVSIASMVMALFIFFINKICAVEFTNAMKSSIISILVSFVLGSIVYFMCLYIVKIKEYSDLINKLKNFMLKRNIQ</sequence>
<feature type="transmembrane region" description="Helical" evidence="8">
    <location>
        <begin position="46"/>
        <end position="68"/>
    </location>
</feature>
<dbReference type="RefSeq" id="WP_209701665.1">
    <property type="nucleotide sequence ID" value="NZ_JAGGLM010000005.1"/>
</dbReference>
<evidence type="ECO:0000313" key="11">
    <source>
        <dbReference type="Proteomes" id="UP001519307"/>
    </source>
</evidence>
<protein>
    <recommendedName>
        <fullName evidence="8">Probable lipid II flippase MurJ</fullName>
    </recommendedName>
</protein>
<dbReference type="HAMAP" id="MF_02078">
    <property type="entry name" value="MurJ_MviN"/>
    <property type="match status" value="1"/>
</dbReference>
<feature type="transmembrane region" description="Helical" evidence="8">
    <location>
        <begin position="346"/>
        <end position="365"/>
    </location>
</feature>
<comment type="similarity">
    <text evidence="8 9">Belongs to the MurJ/MviN family.</text>
</comment>
<feature type="transmembrane region" description="Helical" evidence="8">
    <location>
        <begin position="476"/>
        <end position="498"/>
    </location>
</feature>
<dbReference type="InterPro" id="IPR051050">
    <property type="entry name" value="Lipid_II_flippase_MurJ/MviN"/>
</dbReference>
<evidence type="ECO:0000256" key="4">
    <source>
        <dbReference type="ARBA" id="ARBA00022960"/>
    </source>
</evidence>
<keyword evidence="8 9" id="KW-0813">Transport</keyword>
<feature type="transmembrane region" description="Helical" evidence="8">
    <location>
        <begin position="159"/>
        <end position="178"/>
    </location>
</feature>
<dbReference type="NCBIfam" id="TIGR01695">
    <property type="entry name" value="murJ_mviN"/>
    <property type="match status" value="1"/>
</dbReference>
<feature type="transmembrane region" description="Helical" evidence="8">
    <location>
        <begin position="273"/>
        <end position="294"/>
    </location>
</feature>
<feature type="transmembrane region" description="Helical" evidence="8">
    <location>
        <begin position="386"/>
        <end position="403"/>
    </location>
</feature>
<evidence type="ECO:0000313" key="10">
    <source>
        <dbReference type="EMBL" id="MBP2032471.1"/>
    </source>
</evidence>
<name>A0ABS4KSM1_9CLOT</name>
<dbReference type="CDD" id="cd13123">
    <property type="entry name" value="MATE_MurJ_like"/>
    <property type="match status" value="1"/>
</dbReference>
<proteinExistence type="inferred from homology"/>
<feature type="transmembrane region" description="Helical" evidence="8">
    <location>
        <begin position="134"/>
        <end position="152"/>
    </location>
</feature>
<feature type="transmembrane region" description="Helical" evidence="8">
    <location>
        <begin position="88"/>
        <end position="114"/>
    </location>
</feature>
<feature type="transmembrane region" description="Helical" evidence="8">
    <location>
        <begin position="7"/>
        <end position="26"/>
    </location>
</feature>
<keyword evidence="11" id="KW-1185">Reference proteome</keyword>
<accession>A0ABS4KSM1</accession>
<dbReference type="PANTHER" id="PTHR47019:SF1">
    <property type="entry name" value="LIPID II FLIPPASE MURJ"/>
    <property type="match status" value="1"/>
</dbReference>
<keyword evidence="8 9" id="KW-0961">Cell wall biogenesis/degradation</keyword>
<dbReference type="PANTHER" id="PTHR47019">
    <property type="entry name" value="LIPID II FLIPPASE MURJ"/>
    <property type="match status" value="1"/>
</dbReference>
<keyword evidence="5 8" id="KW-0573">Peptidoglycan synthesis</keyword>
<comment type="caution">
    <text evidence="10">The sequence shown here is derived from an EMBL/GenBank/DDBJ whole genome shotgun (WGS) entry which is preliminary data.</text>
</comment>
<keyword evidence="6 8" id="KW-1133">Transmembrane helix</keyword>
<feature type="transmembrane region" description="Helical" evidence="8">
    <location>
        <begin position="184"/>
        <end position="204"/>
    </location>
</feature>
<feature type="transmembrane region" description="Helical" evidence="8">
    <location>
        <begin position="440"/>
        <end position="461"/>
    </location>
</feature>
<feature type="transmembrane region" description="Helical" evidence="8">
    <location>
        <begin position="409"/>
        <end position="428"/>
    </location>
</feature>
<comment type="subcellular location">
    <subcellularLocation>
        <location evidence="1 8">Cell membrane</location>
        <topology evidence="1 8">Multi-pass membrane protein</topology>
    </subcellularLocation>
</comment>
<keyword evidence="3 8" id="KW-0812">Transmembrane</keyword>
<evidence type="ECO:0000256" key="3">
    <source>
        <dbReference type="ARBA" id="ARBA00022692"/>
    </source>
</evidence>
<evidence type="ECO:0000256" key="2">
    <source>
        <dbReference type="ARBA" id="ARBA00022475"/>
    </source>
</evidence>
<evidence type="ECO:0000256" key="8">
    <source>
        <dbReference type="HAMAP-Rule" id="MF_02078"/>
    </source>
</evidence>
<keyword evidence="7 8" id="KW-0472">Membrane</keyword>
<gene>
    <name evidence="8" type="primary">murJ</name>
    <name evidence="10" type="ORF">J2Z42_001143</name>
</gene>
<evidence type="ECO:0000256" key="5">
    <source>
        <dbReference type="ARBA" id="ARBA00022984"/>
    </source>
</evidence>
<dbReference type="InterPro" id="IPR004268">
    <property type="entry name" value="MurJ"/>
</dbReference>
<organism evidence="10 11">
    <name type="scientific">Clostridium algifaecis</name>
    <dbReference type="NCBI Taxonomy" id="1472040"/>
    <lineage>
        <taxon>Bacteria</taxon>
        <taxon>Bacillati</taxon>
        <taxon>Bacillota</taxon>
        <taxon>Clostridia</taxon>
        <taxon>Eubacteriales</taxon>
        <taxon>Clostridiaceae</taxon>
        <taxon>Clostridium</taxon>
    </lineage>
</organism>
<evidence type="ECO:0000256" key="1">
    <source>
        <dbReference type="ARBA" id="ARBA00004651"/>
    </source>
</evidence>
<keyword evidence="4 8" id="KW-0133">Cell shape</keyword>
<evidence type="ECO:0000256" key="6">
    <source>
        <dbReference type="ARBA" id="ARBA00022989"/>
    </source>
</evidence>
<comment type="function">
    <text evidence="8 9">Involved in peptidoglycan biosynthesis. Transports lipid-linked peptidoglycan precursors from the inner to the outer leaflet of the cytoplasmic membrane.</text>
</comment>
<evidence type="ECO:0000256" key="7">
    <source>
        <dbReference type="ARBA" id="ARBA00023136"/>
    </source>
</evidence>
<feature type="transmembrane region" description="Helical" evidence="8">
    <location>
        <begin position="306"/>
        <end position="326"/>
    </location>
</feature>
<evidence type="ECO:0000256" key="9">
    <source>
        <dbReference type="PIRNR" id="PIRNR002869"/>
    </source>
</evidence>
<comment type="pathway">
    <text evidence="8">Cell wall biogenesis; peptidoglycan biosynthesis.</text>
</comment>
<keyword evidence="2 8" id="KW-1003">Cell membrane</keyword>
<dbReference type="Proteomes" id="UP001519307">
    <property type="component" value="Unassembled WGS sequence"/>
</dbReference>
<dbReference type="Pfam" id="PF03023">
    <property type="entry name" value="MurJ"/>
    <property type="match status" value="1"/>
</dbReference>
<dbReference type="EMBL" id="JAGGLM010000005">
    <property type="protein sequence ID" value="MBP2032471.1"/>
    <property type="molecule type" value="Genomic_DNA"/>
</dbReference>
<dbReference type="PRINTS" id="PR01806">
    <property type="entry name" value="VIRFACTRMVIN"/>
</dbReference>
<feature type="transmembrane region" description="Helical" evidence="8">
    <location>
        <begin position="231"/>
        <end position="253"/>
    </location>
</feature>